<dbReference type="InterPro" id="IPR029052">
    <property type="entry name" value="Metallo-depent_PP-like"/>
</dbReference>
<dbReference type="Pfam" id="PF00149">
    <property type="entry name" value="Metallophos"/>
    <property type="match status" value="1"/>
</dbReference>
<keyword evidence="2" id="KW-0378">Hydrolase</keyword>
<dbReference type="Proteomes" id="UP000589373">
    <property type="component" value="Unassembled WGS sequence"/>
</dbReference>
<dbReference type="PANTHER" id="PTHR30337">
    <property type="entry name" value="COMPONENT OF ATP-DEPENDENT DSDNA EXONUCLEASE"/>
    <property type="match status" value="1"/>
</dbReference>
<dbReference type="EMBL" id="JAAZCD010000276">
    <property type="protein sequence ID" value="NLD32997.1"/>
    <property type="molecule type" value="Genomic_DNA"/>
</dbReference>
<organism evidence="2 3">
    <name type="scientific">Trichococcus flocculiformis</name>
    <dbReference type="NCBI Taxonomy" id="82803"/>
    <lineage>
        <taxon>Bacteria</taxon>
        <taxon>Bacillati</taxon>
        <taxon>Bacillota</taxon>
        <taxon>Bacilli</taxon>
        <taxon>Lactobacillales</taxon>
        <taxon>Carnobacteriaceae</taxon>
        <taxon>Trichococcus</taxon>
    </lineage>
</organism>
<protein>
    <submittedName>
        <fullName evidence="2">DNA repair exonuclease</fullName>
    </submittedName>
</protein>
<dbReference type="InterPro" id="IPR050535">
    <property type="entry name" value="DNA_Repair-Maintenance_Comp"/>
</dbReference>
<sequence length="89" mass="10224">MQREGQLVITFIHTADLHLDSPFKGIKQLEPQLFDAIYQSTFASFRELVTQAISAEVDFFLISGDIYDEENQSVKAQAFLRDELGRLDR</sequence>
<reference evidence="2 3" key="1">
    <citation type="journal article" date="2020" name="Biotechnol. Biofuels">
        <title>New insights from the biogas microbiome by comprehensive genome-resolved metagenomics of nearly 1600 species originating from multiple anaerobic digesters.</title>
        <authorList>
            <person name="Campanaro S."/>
            <person name="Treu L."/>
            <person name="Rodriguez-R L.M."/>
            <person name="Kovalovszki A."/>
            <person name="Ziels R.M."/>
            <person name="Maus I."/>
            <person name="Zhu X."/>
            <person name="Kougias P.G."/>
            <person name="Basile A."/>
            <person name="Luo G."/>
            <person name="Schluter A."/>
            <person name="Konstantinidis K.T."/>
            <person name="Angelidaki I."/>
        </authorList>
    </citation>
    <scope>NUCLEOTIDE SEQUENCE [LARGE SCALE GENOMIC DNA]</scope>
    <source>
        <strain evidence="2">AS07pgkLD_105</strain>
    </source>
</reference>
<feature type="non-terminal residue" evidence="2">
    <location>
        <position position="89"/>
    </location>
</feature>
<dbReference type="AlphaFoldDB" id="A0A847D924"/>
<dbReference type="Gene3D" id="3.60.21.10">
    <property type="match status" value="1"/>
</dbReference>
<proteinExistence type="predicted"/>
<feature type="domain" description="Calcineurin-like phosphoesterase" evidence="1">
    <location>
        <begin position="10"/>
        <end position="81"/>
    </location>
</feature>
<dbReference type="InterPro" id="IPR004843">
    <property type="entry name" value="Calcineurin-like_PHP"/>
</dbReference>
<keyword evidence="2" id="KW-0269">Exonuclease</keyword>
<accession>A0A847D924</accession>
<dbReference type="GO" id="GO:0004527">
    <property type="term" value="F:exonuclease activity"/>
    <property type="evidence" value="ECO:0007669"/>
    <property type="project" value="UniProtKB-KW"/>
</dbReference>
<evidence type="ECO:0000313" key="2">
    <source>
        <dbReference type="EMBL" id="NLD32997.1"/>
    </source>
</evidence>
<name>A0A847D924_9LACT</name>
<keyword evidence="2" id="KW-0540">Nuclease</keyword>
<evidence type="ECO:0000259" key="1">
    <source>
        <dbReference type="Pfam" id="PF00149"/>
    </source>
</evidence>
<dbReference type="SUPFAM" id="SSF56300">
    <property type="entry name" value="Metallo-dependent phosphatases"/>
    <property type="match status" value="1"/>
</dbReference>
<gene>
    <name evidence="2" type="ORF">GX662_12190</name>
</gene>
<dbReference type="PANTHER" id="PTHR30337:SF7">
    <property type="entry name" value="PHOSPHOESTERASE"/>
    <property type="match status" value="1"/>
</dbReference>
<comment type="caution">
    <text evidence="2">The sequence shown here is derived from an EMBL/GenBank/DDBJ whole genome shotgun (WGS) entry which is preliminary data.</text>
</comment>
<evidence type="ECO:0000313" key="3">
    <source>
        <dbReference type="Proteomes" id="UP000589373"/>
    </source>
</evidence>